<dbReference type="InterPro" id="IPR012340">
    <property type="entry name" value="NA-bd_OB-fold"/>
</dbReference>
<dbReference type="CDD" id="cd00364">
    <property type="entry name" value="Ribosomal_uS17"/>
    <property type="match status" value="1"/>
</dbReference>
<evidence type="ECO:0000256" key="2">
    <source>
        <dbReference type="ARBA" id="ARBA00022730"/>
    </source>
</evidence>
<dbReference type="HAMAP" id="MF_01345_B">
    <property type="entry name" value="Ribosomal_uS17_B"/>
    <property type="match status" value="1"/>
</dbReference>
<sequence>MKRQIKGKIVSDKMNKTVVVEVSSKKKHPKYLKYFNVSTKFKAHDEENKYKTGQIVIIEETRPISKDKCWVVVSLVEDVAKEELDEEIIDKAEETKE</sequence>
<gene>
    <name evidence="6" type="primary">rpsQ</name>
    <name evidence="7" type="ORF">COU10_00965</name>
</gene>
<dbReference type="InterPro" id="IPR000266">
    <property type="entry name" value="Ribosomal_uS17"/>
</dbReference>
<evidence type="ECO:0000256" key="1">
    <source>
        <dbReference type="ARBA" id="ARBA00010254"/>
    </source>
</evidence>
<evidence type="ECO:0000313" key="7">
    <source>
        <dbReference type="EMBL" id="PIR88110.1"/>
    </source>
</evidence>
<dbReference type="SUPFAM" id="SSF50249">
    <property type="entry name" value="Nucleic acid-binding proteins"/>
    <property type="match status" value="1"/>
</dbReference>
<dbReference type="NCBIfam" id="NF004123">
    <property type="entry name" value="PRK05610.1"/>
    <property type="match status" value="1"/>
</dbReference>
<dbReference type="GO" id="GO:0006412">
    <property type="term" value="P:translation"/>
    <property type="evidence" value="ECO:0007669"/>
    <property type="project" value="UniProtKB-UniRule"/>
</dbReference>
<dbReference type="Proteomes" id="UP000230903">
    <property type="component" value="Unassembled WGS sequence"/>
</dbReference>
<comment type="function">
    <text evidence="6">One of the primary rRNA binding proteins, it binds specifically to the 5'-end of 16S ribosomal RNA.</text>
</comment>
<keyword evidence="3 6" id="KW-0694">RNA-binding</keyword>
<dbReference type="PANTHER" id="PTHR10744:SF1">
    <property type="entry name" value="SMALL RIBOSOMAL SUBUNIT PROTEIN US17M"/>
    <property type="match status" value="1"/>
</dbReference>
<name>A0A2H0UNY3_9BACT</name>
<evidence type="ECO:0000256" key="4">
    <source>
        <dbReference type="ARBA" id="ARBA00022980"/>
    </source>
</evidence>
<protein>
    <recommendedName>
        <fullName evidence="6">Small ribosomal subunit protein uS17</fullName>
    </recommendedName>
</protein>
<keyword evidence="4 6" id="KW-0689">Ribosomal protein</keyword>
<accession>A0A2H0UNY3</accession>
<dbReference type="GO" id="GO:0003735">
    <property type="term" value="F:structural constituent of ribosome"/>
    <property type="evidence" value="ECO:0007669"/>
    <property type="project" value="UniProtKB-UniRule"/>
</dbReference>
<comment type="similarity">
    <text evidence="1 6">Belongs to the universal ribosomal protein uS17 family.</text>
</comment>
<dbReference type="GO" id="GO:0022627">
    <property type="term" value="C:cytosolic small ribosomal subunit"/>
    <property type="evidence" value="ECO:0007669"/>
    <property type="project" value="UniProtKB-UniRule"/>
</dbReference>
<evidence type="ECO:0000256" key="3">
    <source>
        <dbReference type="ARBA" id="ARBA00022884"/>
    </source>
</evidence>
<dbReference type="EMBL" id="PFBC01000016">
    <property type="protein sequence ID" value="PIR88110.1"/>
    <property type="molecule type" value="Genomic_DNA"/>
</dbReference>
<dbReference type="InterPro" id="IPR019984">
    <property type="entry name" value="Ribosomal_uS17_bact/chlr"/>
</dbReference>
<dbReference type="PRINTS" id="PR00973">
    <property type="entry name" value="RIBOSOMALS17"/>
</dbReference>
<evidence type="ECO:0000256" key="6">
    <source>
        <dbReference type="HAMAP-Rule" id="MF_01345"/>
    </source>
</evidence>
<dbReference type="PANTHER" id="PTHR10744">
    <property type="entry name" value="40S RIBOSOMAL PROTEIN S11 FAMILY MEMBER"/>
    <property type="match status" value="1"/>
</dbReference>
<evidence type="ECO:0000256" key="5">
    <source>
        <dbReference type="ARBA" id="ARBA00023274"/>
    </source>
</evidence>
<dbReference type="GO" id="GO:0019843">
    <property type="term" value="F:rRNA binding"/>
    <property type="evidence" value="ECO:0007669"/>
    <property type="project" value="UniProtKB-UniRule"/>
</dbReference>
<dbReference type="NCBIfam" id="TIGR03635">
    <property type="entry name" value="uS17_bact"/>
    <property type="match status" value="1"/>
</dbReference>
<proteinExistence type="inferred from homology"/>
<reference evidence="8" key="1">
    <citation type="submission" date="2017-09" db="EMBL/GenBank/DDBJ databases">
        <title>Depth-based differentiation of microbial function through sediment-hosted aquifers and enrichment of novel symbionts in the deep terrestrial subsurface.</title>
        <authorList>
            <person name="Probst A.J."/>
            <person name="Ladd B."/>
            <person name="Jarett J.K."/>
            <person name="Geller-Mcgrath D.E."/>
            <person name="Sieber C.M.K."/>
            <person name="Emerson J.B."/>
            <person name="Anantharaman K."/>
            <person name="Thomas B.C."/>
            <person name="Malmstrom R."/>
            <person name="Stieglmeier M."/>
            <person name="Klingl A."/>
            <person name="Woyke T."/>
            <person name="Ryan C.M."/>
            <person name="Banfield J.F."/>
        </authorList>
    </citation>
    <scope>NUCLEOTIDE SEQUENCE [LARGE SCALE GENOMIC DNA]</scope>
</reference>
<comment type="subunit">
    <text evidence="6">Part of the 30S ribosomal subunit.</text>
</comment>
<comment type="caution">
    <text evidence="7">The sequence shown here is derived from an EMBL/GenBank/DDBJ whole genome shotgun (WGS) entry which is preliminary data.</text>
</comment>
<dbReference type="Gene3D" id="2.40.50.140">
    <property type="entry name" value="Nucleic acid-binding proteins"/>
    <property type="match status" value="1"/>
</dbReference>
<evidence type="ECO:0000313" key="8">
    <source>
        <dbReference type="Proteomes" id="UP000230903"/>
    </source>
</evidence>
<organism evidence="7 8">
    <name type="scientific">Candidatus Harrisonbacteria bacterium CG10_big_fil_rev_8_21_14_0_10_45_28</name>
    <dbReference type="NCBI Taxonomy" id="1974586"/>
    <lineage>
        <taxon>Bacteria</taxon>
        <taxon>Candidatus Harrisoniibacteriota</taxon>
    </lineage>
</organism>
<keyword evidence="2 6" id="KW-0699">rRNA-binding</keyword>
<keyword evidence="5 6" id="KW-0687">Ribonucleoprotein</keyword>
<dbReference type="AlphaFoldDB" id="A0A2H0UNY3"/>
<dbReference type="Pfam" id="PF00366">
    <property type="entry name" value="Ribosomal_S17"/>
    <property type="match status" value="1"/>
</dbReference>